<accession>A0A1A9UGY7</accession>
<feature type="domain" description="G" evidence="1">
    <location>
        <begin position="54"/>
        <end position="115"/>
    </location>
</feature>
<dbReference type="Pfam" id="PF01926">
    <property type="entry name" value="MMR_HSR1"/>
    <property type="match status" value="1"/>
</dbReference>
<dbReference type="GO" id="GO:0005525">
    <property type="term" value="F:GTP binding"/>
    <property type="evidence" value="ECO:0007669"/>
    <property type="project" value="InterPro"/>
</dbReference>
<dbReference type="AlphaFoldDB" id="A0A1A9UGY7"/>
<dbReference type="EnsemblMetazoa" id="GAUT004598-RA">
    <property type="protein sequence ID" value="GAUT004598-PA"/>
    <property type="gene ID" value="GAUT004598"/>
</dbReference>
<dbReference type="PANTHER" id="PTHR46406">
    <property type="entry name" value="NITRIC OXIDE-ASSOCIATED PROTEIN 1"/>
    <property type="match status" value="1"/>
</dbReference>
<evidence type="ECO:0000313" key="2">
    <source>
        <dbReference type="EnsemblMetazoa" id="GAUT004598-PA"/>
    </source>
</evidence>
<evidence type="ECO:0000259" key="1">
    <source>
        <dbReference type="Pfam" id="PF01926"/>
    </source>
</evidence>
<proteinExistence type="predicted"/>
<evidence type="ECO:0000313" key="3">
    <source>
        <dbReference type="Proteomes" id="UP000078200"/>
    </source>
</evidence>
<dbReference type="Gene3D" id="3.40.50.300">
    <property type="entry name" value="P-loop containing nucleotide triphosphate hydrolases"/>
    <property type="match status" value="1"/>
</dbReference>
<name>A0A1A9UGY7_GLOAU</name>
<dbReference type="InterPro" id="IPR052807">
    <property type="entry name" value="Mito_transl_resp_regulator"/>
</dbReference>
<sequence>MAEDAFRPFGLHGVAHKDIATAQRTPQHIKYKTGYGIEELITQLQKIWAYTGDVYLMGCTKVGKSSLFNVLLNSDYSRPGNADIIPKATTCPWPGTTLQMLKVPIYRPSDIKVYDREKRTHDEELYNKYINTPLLQLPFGEASKLSRCPGLSPSRQRLTAKGYVVKPKCKELTCSSDITLSTAGWISLRIPVDVECKFQAWTPQGNGFYVRDSFSYTTCLPINRQKNQKFISI</sequence>
<organism evidence="2 3">
    <name type="scientific">Glossina austeni</name>
    <name type="common">Savannah tsetse fly</name>
    <dbReference type="NCBI Taxonomy" id="7395"/>
    <lineage>
        <taxon>Eukaryota</taxon>
        <taxon>Metazoa</taxon>
        <taxon>Ecdysozoa</taxon>
        <taxon>Arthropoda</taxon>
        <taxon>Hexapoda</taxon>
        <taxon>Insecta</taxon>
        <taxon>Pterygota</taxon>
        <taxon>Neoptera</taxon>
        <taxon>Endopterygota</taxon>
        <taxon>Diptera</taxon>
        <taxon>Brachycera</taxon>
        <taxon>Muscomorpha</taxon>
        <taxon>Hippoboscoidea</taxon>
        <taxon>Glossinidae</taxon>
        <taxon>Glossina</taxon>
    </lineage>
</organism>
<dbReference type="VEuPathDB" id="VectorBase:GAUT004598"/>
<protein>
    <recommendedName>
        <fullName evidence="1">G domain-containing protein</fullName>
    </recommendedName>
</protein>
<dbReference type="InterPro" id="IPR006073">
    <property type="entry name" value="GTP-bd"/>
</dbReference>
<reference evidence="2" key="1">
    <citation type="submission" date="2020-05" db="UniProtKB">
        <authorList>
            <consortium name="EnsemblMetazoa"/>
        </authorList>
    </citation>
    <scope>IDENTIFICATION</scope>
    <source>
        <strain evidence="2">TTRI</strain>
    </source>
</reference>
<dbReference type="STRING" id="7395.A0A1A9UGY7"/>
<dbReference type="SUPFAM" id="SSF52540">
    <property type="entry name" value="P-loop containing nucleoside triphosphate hydrolases"/>
    <property type="match status" value="1"/>
</dbReference>
<dbReference type="PANTHER" id="PTHR46406:SF1">
    <property type="entry name" value="NITRIC OXIDE-ASSOCIATED PROTEIN 1"/>
    <property type="match status" value="1"/>
</dbReference>
<dbReference type="InterPro" id="IPR027417">
    <property type="entry name" value="P-loop_NTPase"/>
</dbReference>
<dbReference type="Proteomes" id="UP000078200">
    <property type="component" value="Unassembled WGS sequence"/>
</dbReference>
<keyword evidence="3" id="KW-1185">Reference proteome</keyword>